<keyword evidence="2" id="KW-0378">Hydrolase</keyword>
<dbReference type="GO" id="GO:0033958">
    <property type="term" value="F:DNA-deoxyinosine glycosylase activity"/>
    <property type="evidence" value="ECO:0007669"/>
    <property type="project" value="UniProtKB-EC"/>
</dbReference>
<dbReference type="AlphaFoldDB" id="A0A7Z0MPT7"/>
<evidence type="ECO:0000259" key="1">
    <source>
        <dbReference type="Pfam" id="PF03167"/>
    </source>
</evidence>
<evidence type="ECO:0000313" key="2">
    <source>
        <dbReference type="EMBL" id="NYT47671.1"/>
    </source>
</evidence>
<accession>A0A7Z0MPT7</accession>
<dbReference type="InterPro" id="IPR026353">
    <property type="entry name" value="Hypoxan-DNA_Glyclase"/>
</dbReference>
<dbReference type="Gene3D" id="3.40.470.10">
    <property type="entry name" value="Uracil-DNA glycosylase-like domain"/>
    <property type="match status" value="1"/>
</dbReference>
<evidence type="ECO:0000313" key="3">
    <source>
        <dbReference type="Proteomes" id="UP000537890"/>
    </source>
</evidence>
<keyword evidence="2" id="KW-0326">Glycosidase</keyword>
<dbReference type="CDD" id="cd10032">
    <property type="entry name" value="UDG-F6_HDG"/>
    <property type="match status" value="1"/>
</dbReference>
<dbReference type="InterPro" id="IPR005122">
    <property type="entry name" value="Uracil-DNA_glycosylase-like"/>
</dbReference>
<dbReference type="SUPFAM" id="SSF52141">
    <property type="entry name" value="Uracil-DNA glycosylase-like"/>
    <property type="match status" value="1"/>
</dbReference>
<feature type="domain" description="Uracil-DNA glycosylase-like" evidence="1">
    <location>
        <begin position="11"/>
        <end position="86"/>
    </location>
</feature>
<sequence>MKQATGFNLLGNNKARILILGSMPSVVSLEKQQYYAHPRNAFWRIMAAMFNQDKLITYHHAEQFLKAQGIAVWDVLKSCARQGSLKSWHRERLY</sequence>
<dbReference type="InterPro" id="IPR036895">
    <property type="entry name" value="Uracil-DNA_glycosylase-like_sf"/>
</dbReference>
<dbReference type="Pfam" id="PF03167">
    <property type="entry name" value="UDG"/>
    <property type="match status" value="1"/>
</dbReference>
<comment type="caution">
    <text evidence="2">The sequence shown here is derived from an EMBL/GenBank/DDBJ whole genome shotgun (WGS) entry which is preliminary data.</text>
</comment>
<dbReference type="EMBL" id="JACCHS010000205">
    <property type="protein sequence ID" value="NYT47671.1"/>
    <property type="molecule type" value="Genomic_DNA"/>
</dbReference>
<gene>
    <name evidence="2" type="ORF">H0A75_09120</name>
</gene>
<name>A0A7Z0MPT7_9GAMM</name>
<protein>
    <submittedName>
        <fullName evidence="2">DNA-deoxyinosine glycosylase</fullName>
        <ecNumber evidence="2">3.2.2.15</ecNumber>
    </submittedName>
</protein>
<dbReference type="EC" id="3.2.2.15" evidence="2"/>
<dbReference type="Proteomes" id="UP000537890">
    <property type="component" value="Unassembled WGS sequence"/>
</dbReference>
<organism evidence="2 3">
    <name type="scientific">Candidatus Methanofishera endochildressiae</name>
    <dbReference type="NCBI Taxonomy" id="2738884"/>
    <lineage>
        <taxon>Bacteria</taxon>
        <taxon>Pseudomonadati</taxon>
        <taxon>Pseudomonadota</taxon>
        <taxon>Gammaproteobacteria</taxon>
        <taxon>Candidatus Methanofishera</taxon>
    </lineage>
</organism>
<proteinExistence type="predicted"/>
<reference evidence="2 3" key="1">
    <citation type="submission" date="2020-05" db="EMBL/GenBank/DDBJ databases">
        <title>Horizontal transmission and recombination maintain forever young bacterial symbiont genomes.</title>
        <authorList>
            <person name="Russell S.L."/>
            <person name="Pepper-Tunick E."/>
            <person name="Svedberg J."/>
            <person name="Byrne A."/>
            <person name="Ruelas Castillo J."/>
            <person name="Vollmers C."/>
            <person name="Beinart R.A."/>
            <person name="Corbett-Detig R."/>
        </authorList>
    </citation>
    <scope>NUCLEOTIDE SEQUENCE [LARGE SCALE GENOMIC DNA]</scope>
    <source>
        <strain evidence="2">4727-3</strain>
    </source>
</reference>
<dbReference type="NCBIfam" id="TIGR04274">
    <property type="entry name" value="hypoxanDNAglyco"/>
    <property type="match status" value="1"/>
</dbReference>